<dbReference type="Gene3D" id="1.20.5.190">
    <property type="match status" value="1"/>
</dbReference>
<dbReference type="InterPro" id="IPR003409">
    <property type="entry name" value="MORN"/>
</dbReference>
<evidence type="ECO:0000313" key="3">
    <source>
        <dbReference type="EMBL" id="CDW81172.1"/>
    </source>
</evidence>
<feature type="compositionally biased region" description="Polar residues" evidence="2">
    <location>
        <begin position="372"/>
        <end position="385"/>
    </location>
</feature>
<feature type="region of interest" description="Disordered" evidence="2">
    <location>
        <begin position="40"/>
        <end position="71"/>
    </location>
</feature>
<keyword evidence="4" id="KW-1185">Reference proteome</keyword>
<protein>
    <submittedName>
        <fullName evidence="3">Morn repeat protein</fullName>
    </submittedName>
</protein>
<gene>
    <name evidence="3" type="primary">Contig14377.g15319</name>
    <name evidence="3" type="ORF">STYLEM_10182</name>
</gene>
<keyword evidence="1" id="KW-0677">Repeat</keyword>
<reference evidence="3 4" key="1">
    <citation type="submission" date="2014-06" db="EMBL/GenBank/DDBJ databases">
        <authorList>
            <person name="Swart Estienne"/>
        </authorList>
    </citation>
    <scope>NUCLEOTIDE SEQUENCE [LARGE SCALE GENOMIC DNA]</scope>
    <source>
        <strain evidence="3 4">130c</strain>
    </source>
</reference>
<evidence type="ECO:0000313" key="4">
    <source>
        <dbReference type="Proteomes" id="UP000039865"/>
    </source>
</evidence>
<dbReference type="PANTHER" id="PTHR43215">
    <property type="entry name" value="RADIAL SPOKE HEAD 1 HOMOLOG"/>
    <property type="match status" value="1"/>
</dbReference>
<proteinExistence type="predicted"/>
<dbReference type="AlphaFoldDB" id="A0A078AI31"/>
<sequence>MGNQCNSLNYYGYCCTGGTSSEQNHFSQFVNQYEHSNQVESSKAQKILRPDQKSHHANTLKGYQYTTSSTNSQSRTHQKILAAIKIQCLFRSHYARKKVKLLRLIKSQGQKRIMIDQIRKIADSQNQNVRFIERKMGAIIFFLNNKIDNSFSKNSSRASVSHRKIGINSSYQAANNGDPFDFKINLKLQNGTIYSGQFDPKTQTKEGFGIQIWPDGSKYVGQWSRGKAGGYGRFILADGDVYEGEWRDDKAHGYGIYYYADGAKYEGEWRDDKQEGIGREEWPDQSSFQGMYKDGKKHGQGKFIWADGACYDGEWQNNKMHGKGVFTWTDGRRYEGEYENDRKHGYGIFTWPDGRRYEGHWKKGKQVKTNEKSTSNLPTISQESK</sequence>
<dbReference type="EMBL" id="CCKQ01009669">
    <property type="protein sequence ID" value="CDW81172.1"/>
    <property type="molecule type" value="Genomic_DNA"/>
</dbReference>
<dbReference type="SMART" id="SM00698">
    <property type="entry name" value="MORN"/>
    <property type="match status" value="7"/>
</dbReference>
<accession>A0A078AI31</accession>
<evidence type="ECO:0000256" key="1">
    <source>
        <dbReference type="ARBA" id="ARBA00022737"/>
    </source>
</evidence>
<feature type="region of interest" description="Disordered" evidence="2">
    <location>
        <begin position="362"/>
        <end position="385"/>
    </location>
</feature>
<dbReference type="PANTHER" id="PTHR43215:SF14">
    <property type="entry name" value="RADIAL SPOKE HEAD 1 HOMOLOG"/>
    <property type="match status" value="1"/>
</dbReference>
<name>A0A078AI31_STYLE</name>
<dbReference type="PROSITE" id="PS50096">
    <property type="entry name" value="IQ"/>
    <property type="match status" value="1"/>
</dbReference>
<dbReference type="Pfam" id="PF02493">
    <property type="entry name" value="MORN"/>
    <property type="match status" value="8"/>
</dbReference>
<dbReference type="SUPFAM" id="SSF82185">
    <property type="entry name" value="Histone H3 K4-specific methyltransferase SET7/9 N-terminal domain"/>
    <property type="match status" value="1"/>
</dbReference>
<evidence type="ECO:0000256" key="2">
    <source>
        <dbReference type="SAM" id="MobiDB-lite"/>
    </source>
</evidence>
<organism evidence="3 4">
    <name type="scientific">Stylonychia lemnae</name>
    <name type="common">Ciliate</name>
    <dbReference type="NCBI Taxonomy" id="5949"/>
    <lineage>
        <taxon>Eukaryota</taxon>
        <taxon>Sar</taxon>
        <taxon>Alveolata</taxon>
        <taxon>Ciliophora</taxon>
        <taxon>Intramacronucleata</taxon>
        <taxon>Spirotrichea</taxon>
        <taxon>Stichotrichia</taxon>
        <taxon>Sporadotrichida</taxon>
        <taxon>Oxytrichidae</taxon>
        <taxon>Stylonychinae</taxon>
        <taxon>Stylonychia</taxon>
    </lineage>
</organism>
<dbReference type="InParanoid" id="A0A078AI31"/>
<dbReference type="Gene3D" id="2.20.110.10">
    <property type="entry name" value="Histone H3 K4-specific methyltransferase SET7/9 N-terminal domain"/>
    <property type="match status" value="3"/>
</dbReference>
<dbReference type="OrthoDB" id="270720at2759"/>
<dbReference type="Proteomes" id="UP000039865">
    <property type="component" value="Unassembled WGS sequence"/>
</dbReference>